<name>A0A9P5XIJ3_9AGAR</name>
<protein>
    <recommendedName>
        <fullName evidence="5">Transmembrane protein</fullName>
    </recommendedName>
</protein>
<feature type="transmembrane region" description="Helical" evidence="2">
    <location>
        <begin position="169"/>
        <end position="189"/>
    </location>
</feature>
<accession>A0A9P5XIJ3</accession>
<organism evidence="3 4">
    <name type="scientific">Macrolepiota fuliginosa MF-IS2</name>
    <dbReference type="NCBI Taxonomy" id="1400762"/>
    <lineage>
        <taxon>Eukaryota</taxon>
        <taxon>Fungi</taxon>
        <taxon>Dikarya</taxon>
        <taxon>Basidiomycota</taxon>
        <taxon>Agaricomycotina</taxon>
        <taxon>Agaricomycetes</taxon>
        <taxon>Agaricomycetidae</taxon>
        <taxon>Agaricales</taxon>
        <taxon>Agaricineae</taxon>
        <taxon>Agaricaceae</taxon>
        <taxon>Macrolepiota</taxon>
    </lineage>
</organism>
<evidence type="ECO:0000256" key="2">
    <source>
        <dbReference type="SAM" id="Phobius"/>
    </source>
</evidence>
<evidence type="ECO:0000313" key="3">
    <source>
        <dbReference type="EMBL" id="KAF9449851.1"/>
    </source>
</evidence>
<feature type="transmembrane region" description="Helical" evidence="2">
    <location>
        <begin position="128"/>
        <end position="149"/>
    </location>
</feature>
<dbReference type="Proteomes" id="UP000807342">
    <property type="component" value="Unassembled WGS sequence"/>
</dbReference>
<keyword evidence="2" id="KW-0472">Membrane</keyword>
<proteinExistence type="predicted"/>
<feature type="compositionally biased region" description="Polar residues" evidence="1">
    <location>
        <begin position="317"/>
        <end position="327"/>
    </location>
</feature>
<keyword evidence="2" id="KW-1133">Transmembrane helix</keyword>
<evidence type="ECO:0000256" key="1">
    <source>
        <dbReference type="SAM" id="MobiDB-lite"/>
    </source>
</evidence>
<dbReference type="AlphaFoldDB" id="A0A9P5XIJ3"/>
<feature type="region of interest" description="Disordered" evidence="1">
    <location>
        <begin position="314"/>
        <end position="341"/>
    </location>
</feature>
<evidence type="ECO:0000313" key="4">
    <source>
        <dbReference type="Proteomes" id="UP000807342"/>
    </source>
</evidence>
<sequence>MVDATNSTILNPNTLLNYLPPDEATQFEVVRNVYIAVLGATAADILSHIPEDIAIIRRRRGLITSACFALTRVFSATYTALWVAVFTRPISDCHGITFAMDISCILTMATTSFLFLRRVQAIYAGNRLVYWTFALLWAGSSAVAILLIPGAESEHLQGTGYCLVYLVRGYVAIASFMPAAFDTLVFFAISYKLAFQNPRNLESNQSRVTWLFSSKTLPMLSRAILRGGQQYYLITFGINVVSGVFSFQPSGLPPFYRVLLAIPAAALAACLACRVHRIMVEAYYDDEGGLPTFSGIHFTSISNQVVQRSTVHRVIPDQSTHSTSSGPVGTEVGKEPPPGSL</sequence>
<feature type="transmembrane region" description="Helical" evidence="2">
    <location>
        <begin position="254"/>
        <end position="273"/>
    </location>
</feature>
<feature type="transmembrane region" description="Helical" evidence="2">
    <location>
        <begin position="96"/>
        <end position="116"/>
    </location>
</feature>
<evidence type="ECO:0008006" key="5">
    <source>
        <dbReference type="Google" id="ProtNLM"/>
    </source>
</evidence>
<feature type="transmembrane region" description="Helical" evidence="2">
    <location>
        <begin position="61"/>
        <end position="84"/>
    </location>
</feature>
<feature type="transmembrane region" description="Helical" evidence="2">
    <location>
        <begin position="231"/>
        <end position="248"/>
    </location>
</feature>
<reference evidence="3" key="1">
    <citation type="submission" date="2020-11" db="EMBL/GenBank/DDBJ databases">
        <authorList>
            <consortium name="DOE Joint Genome Institute"/>
            <person name="Ahrendt S."/>
            <person name="Riley R."/>
            <person name="Andreopoulos W."/>
            <person name="Labutti K."/>
            <person name="Pangilinan J."/>
            <person name="Ruiz-Duenas F.J."/>
            <person name="Barrasa J.M."/>
            <person name="Sanchez-Garcia M."/>
            <person name="Camarero S."/>
            <person name="Miyauchi S."/>
            <person name="Serrano A."/>
            <person name="Linde D."/>
            <person name="Babiker R."/>
            <person name="Drula E."/>
            <person name="Ayuso-Fernandez I."/>
            <person name="Pacheco R."/>
            <person name="Padilla G."/>
            <person name="Ferreira P."/>
            <person name="Barriuso J."/>
            <person name="Kellner H."/>
            <person name="Castanera R."/>
            <person name="Alfaro M."/>
            <person name="Ramirez L."/>
            <person name="Pisabarro A.G."/>
            <person name="Kuo A."/>
            <person name="Tritt A."/>
            <person name="Lipzen A."/>
            <person name="He G."/>
            <person name="Yan M."/>
            <person name="Ng V."/>
            <person name="Cullen D."/>
            <person name="Martin F."/>
            <person name="Rosso M.-N."/>
            <person name="Henrissat B."/>
            <person name="Hibbett D."/>
            <person name="Martinez A.T."/>
            <person name="Grigoriev I.V."/>
        </authorList>
    </citation>
    <scope>NUCLEOTIDE SEQUENCE</scope>
    <source>
        <strain evidence="3">MF-IS2</strain>
    </source>
</reference>
<dbReference type="OrthoDB" id="3038990at2759"/>
<gene>
    <name evidence="3" type="ORF">P691DRAFT_727185</name>
</gene>
<dbReference type="EMBL" id="MU151118">
    <property type="protein sequence ID" value="KAF9449851.1"/>
    <property type="molecule type" value="Genomic_DNA"/>
</dbReference>
<comment type="caution">
    <text evidence="3">The sequence shown here is derived from an EMBL/GenBank/DDBJ whole genome shotgun (WGS) entry which is preliminary data.</text>
</comment>
<keyword evidence="4" id="KW-1185">Reference proteome</keyword>
<keyword evidence="2" id="KW-0812">Transmembrane</keyword>